<comment type="catalytic activity">
    <reaction evidence="5 6 8">
        <text>L-histidine = trans-urocanate + NH4(+)</text>
        <dbReference type="Rhea" id="RHEA:21232"/>
        <dbReference type="ChEBI" id="CHEBI:17771"/>
        <dbReference type="ChEBI" id="CHEBI:28938"/>
        <dbReference type="ChEBI" id="CHEBI:57595"/>
        <dbReference type="EC" id="4.3.1.3"/>
    </reaction>
</comment>
<feature type="cross-link" description="5-imidazolinone (Ala-Gly)" evidence="6">
    <location>
        <begin position="142"/>
        <end position="144"/>
    </location>
</feature>
<dbReference type="AlphaFoldDB" id="A0A1F7W993"/>
<dbReference type="PANTHER" id="PTHR10362">
    <property type="entry name" value="HISTIDINE AMMONIA-LYASE"/>
    <property type="match status" value="1"/>
</dbReference>
<dbReference type="FunFam" id="1.10.275.10:FF:000005">
    <property type="entry name" value="Histidine ammonia-lyase"/>
    <property type="match status" value="1"/>
</dbReference>
<dbReference type="UniPathway" id="UPA00379">
    <property type="reaction ID" value="UER00549"/>
</dbReference>
<dbReference type="InterPro" id="IPR024083">
    <property type="entry name" value="Fumarase/histidase_N"/>
</dbReference>
<keyword evidence="3 6" id="KW-0369">Histidine metabolism</keyword>
<dbReference type="Gene3D" id="1.10.275.10">
    <property type="entry name" value="Fumarase/aspartase (N-terminal domain)"/>
    <property type="match status" value="1"/>
</dbReference>
<accession>A0A1F7W993</accession>
<evidence type="ECO:0000256" key="9">
    <source>
        <dbReference type="RuleBase" id="RU004480"/>
    </source>
</evidence>
<comment type="similarity">
    <text evidence="6 7">Belongs to the PAL/histidase family.</text>
</comment>
<dbReference type="NCBIfam" id="NF006871">
    <property type="entry name" value="PRK09367.1"/>
    <property type="match status" value="1"/>
</dbReference>
<dbReference type="EMBL" id="MGFE01000017">
    <property type="protein sequence ID" value="OGL98654.1"/>
    <property type="molecule type" value="Genomic_DNA"/>
</dbReference>
<evidence type="ECO:0000256" key="6">
    <source>
        <dbReference type="HAMAP-Rule" id="MF_00229"/>
    </source>
</evidence>
<gene>
    <name evidence="6" type="primary">hutH</name>
    <name evidence="10" type="ORF">A2304_03050</name>
</gene>
<evidence type="ECO:0000256" key="1">
    <source>
        <dbReference type="ARBA" id="ARBA00005113"/>
    </source>
</evidence>
<evidence type="ECO:0000256" key="3">
    <source>
        <dbReference type="ARBA" id="ARBA00022808"/>
    </source>
</evidence>
<evidence type="ECO:0000256" key="4">
    <source>
        <dbReference type="ARBA" id="ARBA00023239"/>
    </source>
</evidence>
<dbReference type="InterPro" id="IPR005921">
    <property type="entry name" value="HutH"/>
</dbReference>
<protein>
    <recommendedName>
        <fullName evidence="2 6">Histidine ammonia-lyase</fullName>
        <shortName evidence="6">Histidase</shortName>
        <ecNumber evidence="2 6">4.3.1.3</ecNumber>
    </recommendedName>
</protein>
<feature type="modified residue" description="2,3-didehydroalanine (Ser)" evidence="6">
    <location>
        <position position="143"/>
    </location>
</feature>
<dbReference type="EC" id="4.3.1.3" evidence="2 6"/>
<dbReference type="Proteomes" id="UP000176501">
    <property type="component" value="Unassembled WGS sequence"/>
</dbReference>
<keyword evidence="4 6" id="KW-0456">Lyase</keyword>
<dbReference type="InterPro" id="IPR001106">
    <property type="entry name" value="Aromatic_Lyase"/>
</dbReference>
<dbReference type="GO" id="GO:0004397">
    <property type="term" value="F:histidine ammonia-lyase activity"/>
    <property type="evidence" value="ECO:0007669"/>
    <property type="project" value="UniProtKB-UniRule"/>
</dbReference>
<reference evidence="10 11" key="1">
    <citation type="journal article" date="2016" name="Nat. Commun.">
        <title>Thousands of microbial genomes shed light on interconnected biogeochemical processes in an aquifer system.</title>
        <authorList>
            <person name="Anantharaman K."/>
            <person name="Brown C.T."/>
            <person name="Hug L.A."/>
            <person name="Sharon I."/>
            <person name="Castelle C.J."/>
            <person name="Probst A.J."/>
            <person name="Thomas B.C."/>
            <person name="Singh A."/>
            <person name="Wilkins M.J."/>
            <person name="Karaoz U."/>
            <person name="Brodie E.L."/>
            <person name="Williams K.H."/>
            <person name="Hubbard S.S."/>
            <person name="Banfield J.F."/>
        </authorList>
    </citation>
    <scope>NUCLEOTIDE SEQUENCE [LARGE SCALE GENOMIC DNA]</scope>
</reference>
<evidence type="ECO:0000256" key="5">
    <source>
        <dbReference type="ARBA" id="ARBA00049269"/>
    </source>
</evidence>
<dbReference type="Pfam" id="PF00221">
    <property type="entry name" value="Lyase_aromatic"/>
    <property type="match status" value="1"/>
</dbReference>
<comment type="subcellular location">
    <subcellularLocation>
        <location evidence="6 9">Cytoplasm</location>
    </subcellularLocation>
</comment>
<organism evidence="10 11">
    <name type="scientific">Candidatus Uhrbacteria bacterium RIFOXYB2_FULL_57_15</name>
    <dbReference type="NCBI Taxonomy" id="1802422"/>
    <lineage>
        <taxon>Bacteria</taxon>
        <taxon>Candidatus Uhriibacteriota</taxon>
    </lineage>
</organism>
<dbReference type="InterPro" id="IPR008948">
    <property type="entry name" value="L-Aspartase-like"/>
</dbReference>
<comment type="caution">
    <text evidence="10">The sequence shown here is derived from an EMBL/GenBank/DDBJ whole genome shotgun (WGS) entry which is preliminary data.</text>
</comment>
<dbReference type="FunFam" id="1.20.200.10:FF:000003">
    <property type="entry name" value="Histidine ammonia-lyase"/>
    <property type="match status" value="1"/>
</dbReference>
<dbReference type="GO" id="GO:0005737">
    <property type="term" value="C:cytoplasm"/>
    <property type="evidence" value="ECO:0007669"/>
    <property type="project" value="UniProtKB-SubCell"/>
</dbReference>
<dbReference type="HAMAP" id="MF_00229">
    <property type="entry name" value="His_ammonia_lyase"/>
    <property type="match status" value="1"/>
</dbReference>
<dbReference type="NCBIfam" id="TIGR01225">
    <property type="entry name" value="hutH"/>
    <property type="match status" value="1"/>
</dbReference>
<dbReference type="SUPFAM" id="SSF48557">
    <property type="entry name" value="L-aspartase-like"/>
    <property type="match status" value="1"/>
</dbReference>
<evidence type="ECO:0000256" key="2">
    <source>
        <dbReference type="ARBA" id="ARBA00012994"/>
    </source>
</evidence>
<dbReference type="InterPro" id="IPR022313">
    <property type="entry name" value="Phe/His_NH3-lyase_AS"/>
</dbReference>
<dbReference type="CDD" id="cd00332">
    <property type="entry name" value="PAL-HAL"/>
    <property type="match status" value="1"/>
</dbReference>
<evidence type="ECO:0000313" key="11">
    <source>
        <dbReference type="Proteomes" id="UP000176501"/>
    </source>
</evidence>
<evidence type="ECO:0000256" key="7">
    <source>
        <dbReference type="RuleBase" id="RU003954"/>
    </source>
</evidence>
<keyword evidence="6" id="KW-0963">Cytoplasm</keyword>
<dbReference type="GO" id="GO:0019557">
    <property type="term" value="P:L-histidine catabolic process to glutamate and formate"/>
    <property type="evidence" value="ECO:0007669"/>
    <property type="project" value="UniProtKB-UniPathway"/>
</dbReference>
<name>A0A1F7W993_9BACT</name>
<dbReference type="Gene3D" id="1.20.200.10">
    <property type="entry name" value="Fumarase/aspartase (Central domain)"/>
    <property type="match status" value="1"/>
</dbReference>
<sequence length="510" mass="54365">MSIILSGETLSIEEVVRIARHRERVQITETARANLQKSRDFVDKLVADGKVVYGVSTGFGQFKNVVISPDQTATLQANLIRSHATGVGAPLSEEAVRASVVVRINSLLRGHSGVRQTVIDRLVDLLNHDVYPFVPSKGSVGSSGDLAPLSHIMLVIMGEGEVIDGGRRRPTAEVLREKGLGSVALMSKEGLALNNGTSVQTGVGTLAVYDAMRLAKTFDVAYAMSLETLMGTLAASDPRVHALRPHPGQIMVASNARRLCEGSQIMESHKDCGRVQDAYSLRCAPQIHGASRDTISYVASVVSRELNSVTDNPLLFPDDGVAISAGHFHGEPIAQVMDFLKIGVCELANVSERRVARLTDSALSEGLPAFLIPKEQGGLSSGFMIPQYVAAALVSENKVLAHPASVDSIPTSANQEDHVSMGTIAARQAAEIVGNAHQVAAIELLCAAQAADFRAPLRLGRGTDAAYRLIRSRVQFMAQDRILYTDIEAVAALFPNELLSAVEGAVGVLD</sequence>
<comment type="pathway">
    <text evidence="1 6 8">Amino-acid degradation; L-histidine degradation into L-glutamate; N-formimidoyl-L-glutamate from L-histidine: step 1/3.</text>
</comment>
<evidence type="ECO:0000313" key="10">
    <source>
        <dbReference type="EMBL" id="OGL98654.1"/>
    </source>
</evidence>
<dbReference type="GO" id="GO:0019556">
    <property type="term" value="P:L-histidine catabolic process to glutamate and formamide"/>
    <property type="evidence" value="ECO:0007669"/>
    <property type="project" value="UniProtKB-UniPathway"/>
</dbReference>
<proteinExistence type="inferred from homology"/>
<evidence type="ECO:0000256" key="8">
    <source>
        <dbReference type="RuleBase" id="RU004479"/>
    </source>
</evidence>
<dbReference type="PROSITE" id="PS00488">
    <property type="entry name" value="PAL_HISTIDASE"/>
    <property type="match status" value="1"/>
</dbReference>
<comment type="PTM">
    <text evidence="6">Contains an active site 4-methylidene-imidazol-5-one (MIO), which is formed autocatalytically by cyclization and dehydration of residues Ser-Ser-Gly.</text>
</comment>